<dbReference type="FunFam" id="1.10.10.60:FF:000002">
    <property type="entry name" value="Myb family transcription factor"/>
    <property type="match status" value="1"/>
</dbReference>
<dbReference type="InterPro" id="IPR017930">
    <property type="entry name" value="Myb_dom"/>
</dbReference>
<dbReference type="Proteomes" id="UP000325577">
    <property type="component" value="Linkage Group LG18"/>
</dbReference>
<feature type="region of interest" description="Disordered" evidence="5">
    <location>
        <begin position="349"/>
        <end position="374"/>
    </location>
</feature>
<accession>A0A5J5AUG3</accession>
<keyword evidence="3" id="KW-0804">Transcription</keyword>
<dbReference type="GO" id="GO:0005634">
    <property type="term" value="C:nucleus"/>
    <property type="evidence" value="ECO:0007669"/>
    <property type="project" value="UniProtKB-SubCell"/>
</dbReference>
<organism evidence="7 8">
    <name type="scientific">Nyssa sinensis</name>
    <dbReference type="NCBI Taxonomy" id="561372"/>
    <lineage>
        <taxon>Eukaryota</taxon>
        <taxon>Viridiplantae</taxon>
        <taxon>Streptophyta</taxon>
        <taxon>Embryophyta</taxon>
        <taxon>Tracheophyta</taxon>
        <taxon>Spermatophyta</taxon>
        <taxon>Magnoliopsida</taxon>
        <taxon>eudicotyledons</taxon>
        <taxon>Gunneridae</taxon>
        <taxon>Pentapetalae</taxon>
        <taxon>asterids</taxon>
        <taxon>Cornales</taxon>
        <taxon>Nyssaceae</taxon>
        <taxon>Nyssa</taxon>
    </lineage>
</organism>
<dbReference type="EMBL" id="CM018041">
    <property type="protein sequence ID" value="KAA8534039.1"/>
    <property type="molecule type" value="Genomic_DNA"/>
</dbReference>
<keyword evidence="2" id="KW-0805">Transcription regulation</keyword>
<name>A0A5J5AUG3_9ASTE</name>
<dbReference type="PROSITE" id="PS51294">
    <property type="entry name" value="HTH_MYB"/>
    <property type="match status" value="1"/>
</dbReference>
<evidence type="ECO:0000256" key="5">
    <source>
        <dbReference type="SAM" id="MobiDB-lite"/>
    </source>
</evidence>
<keyword evidence="8" id="KW-1185">Reference proteome</keyword>
<dbReference type="SUPFAM" id="SSF46689">
    <property type="entry name" value="Homeodomain-like"/>
    <property type="match status" value="1"/>
</dbReference>
<evidence type="ECO:0000256" key="4">
    <source>
        <dbReference type="ARBA" id="ARBA00023242"/>
    </source>
</evidence>
<evidence type="ECO:0000313" key="8">
    <source>
        <dbReference type="Proteomes" id="UP000325577"/>
    </source>
</evidence>
<evidence type="ECO:0000313" key="7">
    <source>
        <dbReference type="EMBL" id="KAA8534039.1"/>
    </source>
</evidence>
<dbReference type="InterPro" id="IPR006447">
    <property type="entry name" value="Myb_dom_plants"/>
</dbReference>
<dbReference type="AlphaFoldDB" id="A0A5J5AUG3"/>
<dbReference type="InterPro" id="IPR009057">
    <property type="entry name" value="Homeodomain-like_sf"/>
</dbReference>
<dbReference type="GO" id="GO:0003677">
    <property type="term" value="F:DNA binding"/>
    <property type="evidence" value="ECO:0007669"/>
    <property type="project" value="InterPro"/>
</dbReference>
<dbReference type="Gene3D" id="1.10.10.60">
    <property type="entry name" value="Homeodomain-like"/>
    <property type="match status" value="1"/>
</dbReference>
<dbReference type="InterPro" id="IPR046955">
    <property type="entry name" value="PHR1-like"/>
</dbReference>
<dbReference type="PANTHER" id="PTHR31314">
    <property type="entry name" value="MYB FAMILY TRANSCRIPTION FACTOR PHL7-LIKE"/>
    <property type="match status" value="1"/>
</dbReference>
<feature type="compositionally biased region" description="Acidic residues" evidence="5">
    <location>
        <begin position="20"/>
        <end position="30"/>
    </location>
</feature>
<gene>
    <name evidence="7" type="ORF">F0562_031556</name>
</gene>
<evidence type="ECO:0000256" key="1">
    <source>
        <dbReference type="ARBA" id="ARBA00004123"/>
    </source>
</evidence>
<evidence type="ECO:0000259" key="6">
    <source>
        <dbReference type="PROSITE" id="PS51294"/>
    </source>
</evidence>
<feature type="region of interest" description="Disordered" evidence="5">
    <location>
        <begin position="1"/>
        <end position="58"/>
    </location>
</feature>
<sequence length="374" mass="42081">MKTSDSSEDSKTNPSSKNVEEDERSEEAEDDSKPKNGASSSNSTVEENEKKAASGSVRQYIRSKNPRLRWTPDLHLCFAHAVERLGGQERATPKLVLNLMNVKGLSIAHVKSHLQMYRSKKTDDPNQVMSEQGLLIDGRDHHIYNFSQLPLLQGFNQRPNSSLRYGDALWSGNSNLIYSPYMGEASSNRARHGLYGSAVDRINFGSNNIGSHSIRCDFHMANSSFNGQATGRRNLESQEELRLFQNHGQQRTQIRRTSSIEPNLIADQLQDRGRDEVNCLDSSRFQYENRPVIPQEQSTLKRKLSDTDCNLDLNLSLKMTQKENGFEKGLEDGEVDSSLSLSLFSSSTSKFSKLEETDGRTKKERNASTLDLTL</sequence>
<evidence type="ECO:0000256" key="2">
    <source>
        <dbReference type="ARBA" id="ARBA00023015"/>
    </source>
</evidence>
<dbReference type="GO" id="GO:0003700">
    <property type="term" value="F:DNA-binding transcription factor activity"/>
    <property type="evidence" value="ECO:0007669"/>
    <property type="project" value="InterPro"/>
</dbReference>
<evidence type="ECO:0000256" key="3">
    <source>
        <dbReference type="ARBA" id="ARBA00023163"/>
    </source>
</evidence>
<dbReference type="PANTHER" id="PTHR31314:SF164">
    <property type="entry name" value="HTH MYB-TYPE DOMAIN-CONTAINING PROTEIN"/>
    <property type="match status" value="1"/>
</dbReference>
<feature type="domain" description="HTH myb-type" evidence="6">
    <location>
        <begin position="67"/>
        <end position="122"/>
    </location>
</feature>
<feature type="compositionally biased region" description="Basic and acidic residues" evidence="5">
    <location>
        <begin position="352"/>
        <end position="366"/>
    </location>
</feature>
<comment type="subcellular location">
    <subcellularLocation>
        <location evidence="1">Nucleus</location>
    </subcellularLocation>
</comment>
<dbReference type="InterPro" id="IPR001005">
    <property type="entry name" value="SANT/Myb"/>
</dbReference>
<keyword evidence="4" id="KW-0539">Nucleus</keyword>
<reference evidence="7 8" key="1">
    <citation type="submission" date="2019-09" db="EMBL/GenBank/DDBJ databases">
        <title>A chromosome-level genome assembly of the Chinese tupelo Nyssa sinensis.</title>
        <authorList>
            <person name="Yang X."/>
            <person name="Kang M."/>
            <person name="Yang Y."/>
            <person name="Xiong H."/>
            <person name="Wang M."/>
            <person name="Zhang Z."/>
            <person name="Wang Z."/>
            <person name="Wu H."/>
            <person name="Ma T."/>
            <person name="Liu J."/>
            <person name="Xi Z."/>
        </authorList>
    </citation>
    <scope>NUCLEOTIDE SEQUENCE [LARGE SCALE GENOMIC DNA]</scope>
    <source>
        <strain evidence="7">J267</strain>
        <tissue evidence="7">Leaf</tissue>
    </source>
</reference>
<dbReference type="NCBIfam" id="TIGR01557">
    <property type="entry name" value="myb_SHAQKYF"/>
    <property type="match status" value="1"/>
</dbReference>
<dbReference type="Pfam" id="PF00249">
    <property type="entry name" value="Myb_DNA-binding"/>
    <property type="match status" value="1"/>
</dbReference>
<protein>
    <recommendedName>
        <fullName evidence="6">HTH myb-type domain-containing protein</fullName>
    </recommendedName>
</protein>
<dbReference type="OrthoDB" id="551907at2759"/>
<proteinExistence type="predicted"/>